<dbReference type="PhylomeDB" id="B4JHM6"/>
<dbReference type="AlphaFoldDB" id="B4JHM6"/>
<dbReference type="EMBL" id="CH916369">
    <property type="protein sequence ID" value="EDV93865.1"/>
    <property type="molecule type" value="Genomic_DNA"/>
</dbReference>
<sequence length="723" mass="81956">MRLTNKLYAQHIGWHFKKHWQVQGRRVPKDTGAAAELIKLGIQVKSPEDMLSPQKMFKLVDIVGPVVKPIAEDQTHPNWHTNACHVFTDNNVLLGGLPQAQVLTNTIEINSFPPQIEDAISNGQLPKAVDRAVQNAIFSSHLLDAQQVKLPKIKLIDRPAFNLPRLYGISHERRNRLLVNKLLFEIEKLAGRPVTERRRMIDNVTFKTTITKDNDVLAFAVSGETLISSSRALDAIKGKYHGELPDLYPMKCTVSMPKRNIYTADNFYPIGREISCSHPHTILTFFNKSIVNNVHGSEVTATQFHGRTMLKAFVAAVTRAKQLYGVSFNGDIQKPIVVQCAQTDGRVFHFGVFQLNTLNPNSNSTTKNYWFHRDSVDFKAQIQAQINSNSNNSATSSEISENPSVEDHQSVLAANSRSAASIRAKRSWNRMKELAAEKEKENESKRPPWRAVSVSTLAKPDKNALLRAKLLDASRRLRAGKTNVALQTDFVPTKLLKEASVDVQCDLILLKDVGILTDGQYSIKKDGYEQYVLNYSISQMTDAIDTADVSTQTLLPIAVNEVTNPCPFDFKHYVPDNTAESETRMETKIRKFNPTLASWHFDDDVLEMEATKHFIPYTIEPLKPWRSFNPIPFQLRGNTLVGRQTIDWYALLQSIDDLVRESNNLMDRLEMIIQDKSSHRKSVLKTLHEIRKMDSPDFVFPSEHWLPIIEKQEMQLQSLLDSN</sequence>
<dbReference type="FunCoup" id="B4JHM6">
    <property type="interactions" value="675"/>
</dbReference>
<dbReference type="eggNOG" id="ENOG502QQAQ">
    <property type="taxonomic scope" value="Eukaryota"/>
</dbReference>
<evidence type="ECO:0000313" key="2">
    <source>
        <dbReference type="EMBL" id="EDV93865.1"/>
    </source>
</evidence>
<feature type="region of interest" description="Disordered" evidence="1">
    <location>
        <begin position="387"/>
        <end position="418"/>
    </location>
</feature>
<feature type="compositionally biased region" description="Low complexity" evidence="1">
    <location>
        <begin position="387"/>
        <end position="402"/>
    </location>
</feature>
<name>B4JHM6_DROGR</name>
<dbReference type="Proteomes" id="UP000001070">
    <property type="component" value="Unassembled WGS sequence"/>
</dbReference>
<dbReference type="HOGENOM" id="CLU_382754_0_0_1"/>
<evidence type="ECO:0000313" key="3">
    <source>
        <dbReference type="Proteomes" id="UP000001070"/>
    </source>
</evidence>
<gene>
    <name evidence="2" type="primary">Dgri\GH19566</name>
    <name evidence="2" type="ORF">Dgri_GH19566</name>
</gene>
<reference evidence="2 3" key="1">
    <citation type="journal article" date="2007" name="Nature">
        <title>Evolution of genes and genomes on the Drosophila phylogeny.</title>
        <authorList>
            <consortium name="Drosophila 12 Genomes Consortium"/>
            <person name="Clark A.G."/>
            <person name="Eisen M.B."/>
            <person name="Smith D.R."/>
            <person name="Bergman C.M."/>
            <person name="Oliver B."/>
            <person name="Markow T.A."/>
            <person name="Kaufman T.C."/>
            <person name="Kellis M."/>
            <person name="Gelbart W."/>
            <person name="Iyer V.N."/>
            <person name="Pollard D.A."/>
            <person name="Sackton T.B."/>
            <person name="Larracuente A.M."/>
            <person name="Singh N.D."/>
            <person name="Abad J.P."/>
            <person name="Abt D.N."/>
            <person name="Adryan B."/>
            <person name="Aguade M."/>
            <person name="Akashi H."/>
            <person name="Anderson W.W."/>
            <person name="Aquadro C.F."/>
            <person name="Ardell D.H."/>
            <person name="Arguello R."/>
            <person name="Artieri C.G."/>
            <person name="Barbash D.A."/>
            <person name="Barker D."/>
            <person name="Barsanti P."/>
            <person name="Batterham P."/>
            <person name="Batzoglou S."/>
            <person name="Begun D."/>
            <person name="Bhutkar A."/>
            <person name="Blanco E."/>
            <person name="Bosak S.A."/>
            <person name="Bradley R.K."/>
            <person name="Brand A.D."/>
            <person name="Brent M.R."/>
            <person name="Brooks A.N."/>
            <person name="Brown R.H."/>
            <person name="Butlin R.K."/>
            <person name="Caggese C."/>
            <person name="Calvi B.R."/>
            <person name="Bernardo de Carvalho A."/>
            <person name="Caspi A."/>
            <person name="Castrezana S."/>
            <person name="Celniker S.E."/>
            <person name="Chang J.L."/>
            <person name="Chapple C."/>
            <person name="Chatterji S."/>
            <person name="Chinwalla A."/>
            <person name="Civetta A."/>
            <person name="Clifton S.W."/>
            <person name="Comeron J.M."/>
            <person name="Costello J.C."/>
            <person name="Coyne J.A."/>
            <person name="Daub J."/>
            <person name="David R.G."/>
            <person name="Delcher A.L."/>
            <person name="Delehaunty K."/>
            <person name="Do C.B."/>
            <person name="Ebling H."/>
            <person name="Edwards K."/>
            <person name="Eickbush T."/>
            <person name="Evans J.D."/>
            <person name="Filipski A."/>
            <person name="Findeiss S."/>
            <person name="Freyhult E."/>
            <person name="Fulton L."/>
            <person name="Fulton R."/>
            <person name="Garcia A.C."/>
            <person name="Gardiner A."/>
            <person name="Garfield D.A."/>
            <person name="Garvin B.E."/>
            <person name="Gibson G."/>
            <person name="Gilbert D."/>
            <person name="Gnerre S."/>
            <person name="Godfrey J."/>
            <person name="Good R."/>
            <person name="Gotea V."/>
            <person name="Gravely B."/>
            <person name="Greenberg A.J."/>
            <person name="Griffiths-Jones S."/>
            <person name="Gross S."/>
            <person name="Guigo R."/>
            <person name="Gustafson E.A."/>
            <person name="Haerty W."/>
            <person name="Hahn M.W."/>
            <person name="Halligan D.L."/>
            <person name="Halpern A.L."/>
            <person name="Halter G.M."/>
            <person name="Han M.V."/>
            <person name="Heger A."/>
            <person name="Hillier L."/>
            <person name="Hinrichs A.S."/>
            <person name="Holmes I."/>
            <person name="Hoskins R.A."/>
            <person name="Hubisz M.J."/>
            <person name="Hultmark D."/>
            <person name="Huntley M.A."/>
            <person name="Jaffe D.B."/>
            <person name="Jagadeeshan S."/>
            <person name="Jeck W.R."/>
            <person name="Johnson J."/>
            <person name="Jones C.D."/>
            <person name="Jordan W.C."/>
            <person name="Karpen G.H."/>
            <person name="Kataoka E."/>
            <person name="Keightley P.D."/>
            <person name="Kheradpour P."/>
            <person name="Kirkness E.F."/>
            <person name="Koerich L.B."/>
            <person name="Kristiansen K."/>
            <person name="Kudrna D."/>
            <person name="Kulathinal R.J."/>
            <person name="Kumar S."/>
            <person name="Kwok R."/>
            <person name="Lander E."/>
            <person name="Langley C.H."/>
            <person name="Lapoint R."/>
            <person name="Lazzaro B.P."/>
            <person name="Lee S.J."/>
            <person name="Levesque L."/>
            <person name="Li R."/>
            <person name="Lin C.F."/>
            <person name="Lin M.F."/>
            <person name="Lindblad-Toh K."/>
            <person name="Llopart A."/>
            <person name="Long M."/>
            <person name="Low L."/>
            <person name="Lozovsky E."/>
            <person name="Lu J."/>
            <person name="Luo M."/>
            <person name="Machado C.A."/>
            <person name="Makalowski W."/>
            <person name="Marzo M."/>
            <person name="Matsuda M."/>
            <person name="Matzkin L."/>
            <person name="McAllister B."/>
            <person name="McBride C.S."/>
            <person name="McKernan B."/>
            <person name="McKernan K."/>
            <person name="Mendez-Lago M."/>
            <person name="Minx P."/>
            <person name="Mollenhauer M.U."/>
            <person name="Montooth K."/>
            <person name="Mount S.M."/>
            <person name="Mu X."/>
            <person name="Myers E."/>
            <person name="Negre B."/>
            <person name="Newfeld S."/>
            <person name="Nielsen R."/>
            <person name="Noor M.A."/>
            <person name="O'Grady P."/>
            <person name="Pachter L."/>
            <person name="Papaceit M."/>
            <person name="Parisi M.J."/>
            <person name="Parisi M."/>
            <person name="Parts L."/>
            <person name="Pedersen J.S."/>
            <person name="Pesole G."/>
            <person name="Phillippy A.M."/>
            <person name="Ponting C.P."/>
            <person name="Pop M."/>
            <person name="Porcelli D."/>
            <person name="Powell J.R."/>
            <person name="Prohaska S."/>
            <person name="Pruitt K."/>
            <person name="Puig M."/>
            <person name="Quesneville H."/>
            <person name="Ram K.R."/>
            <person name="Rand D."/>
            <person name="Rasmussen M.D."/>
            <person name="Reed L.K."/>
            <person name="Reenan R."/>
            <person name="Reily A."/>
            <person name="Remington K.A."/>
            <person name="Rieger T.T."/>
            <person name="Ritchie M.G."/>
            <person name="Robin C."/>
            <person name="Rogers Y.H."/>
            <person name="Rohde C."/>
            <person name="Rozas J."/>
            <person name="Rubenfield M.J."/>
            <person name="Ruiz A."/>
            <person name="Russo S."/>
            <person name="Salzberg S.L."/>
            <person name="Sanchez-Gracia A."/>
            <person name="Saranga D.J."/>
            <person name="Sato H."/>
            <person name="Schaeffer S.W."/>
            <person name="Schatz M.C."/>
            <person name="Schlenke T."/>
            <person name="Schwartz R."/>
            <person name="Segarra C."/>
            <person name="Singh R.S."/>
            <person name="Sirot L."/>
            <person name="Sirota M."/>
            <person name="Sisneros N.B."/>
            <person name="Smith C.D."/>
            <person name="Smith T.F."/>
            <person name="Spieth J."/>
            <person name="Stage D.E."/>
            <person name="Stark A."/>
            <person name="Stephan W."/>
            <person name="Strausberg R.L."/>
            <person name="Strempel S."/>
            <person name="Sturgill D."/>
            <person name="Sutton G."/>
            <person name="Sutton G.G."/>
            <person name="Tao W."/>
            <person name="Teichmann S."/>
            <person name="Tobari Y.N."/>
            <person name="Tomimura Y."/>
            <person name="Tsolas J.M."/>
            <person name="Valente V.L."/>
            <person name="Venter E."/>
            <person name="Venter J.C."/>
            <person name="Vicario S."/>
            <person name="Vieira F.G."/>
            <person name="Vilella A.J."/>
            <person name="Villasante A."/>
            <person name="Walenz B."/>
            <person name="Wang J."/>
            <person name="Wasserman M."/>
            <person name="Watts T."/>
            <person name="Wilson D."/>
            <person name="Wilson R.K."/>
            <person name="Wing R.A."/>
            <person name="Wolfner M.F."/>
            <person name="Wong A."/>
            <person name="Wong G.K."/>
            <person name="Wu C.I."/>
            <person name="Wu G."/>
            <person name="Yamamoto D."/>
            <person name="Yang H.P."/>
            <person name="Yang S.P."/>
            <person name="Yorke J.A."/>
            <person name="Yoshida K."/>
            <person name="Zdobnov E."/>
            <person name="Zhang P."/>
            <person name="Zhang Y."/>
            <person name="Zimin A.V."/>
            <person name="Baldwin J."/>
            <person name="Abdouelleil A."/>
            <person name="Abdulkadir J."/>
            <person name="Abebe A."/>
            <person name="Abera B."/>
            <person name="Abreu J."/>
            <person name="Acer S.C."/>
            <person name="Aftuck L."/>
            <person name="Alexander A."/>
            <person name="An P."/>
            <person name="Anderson E."/>
            <person name="Anderson S."/>
            <person name="Arachi H."/>
            <person name="Azer M."/>
            <person name="Bachantsang P."/>
            <person name="Barry A."/>
            <person name="Bayul T."/>
            <person name="Berlin A."/>
            <person name="Bessette D."/>
            <person name="Bloom T."/>
            <person name="Blye J."/>
            <person name="Boguslavskiy L."/>
            <person name="Bonnet C."/>
            <person name="Boukhgalter B."/>
            <person name="Bourzgui I."/>
            <person name="Brown A."/>
            <person name="Cahill P."/>
            <person name="Channer S."/>
            <person name="Cheshatsang Y."/>
            <person name="Chuda L."/>
            <person name="Citroen M."/>
            <person name="Collymore A."/>
            <person name="Cooke P."/>
            <person name="Costello M."/>
            <person name="D'Aco K."/>
            <person name="Daza R."/>
            <person name="De Haan G."/>
            <person name="DeGray S."/>
            <person name="DeMaso C."/>
            <person name="Dhargay N."/>
            <person name="Dooley K."/>
            <person name="Dooley E."/>
            <person name="Doricent M."/>
            <person name="Dorje P."/>
            <person name="Dorjee K."/>
            <person name="Dupes A."/>
            <person name="Elong R."/>
            <person name="Falk J."/>
            <person name="Farina A."/>
            <person name="Faro S."/>
            <person name="Ferguson D."/>
            <person name="Fisher S."/>
            <person name="Foley C.D."/>
            <person name="Franke A."/>
            <person name="Friedrich D."/>
            <person name="Gadbois L."/>
            <person name="Gearin G."/>
            <person name="Gearin C.R."/>
            <person name="Giannoukos G."/>
            <person name="Goode T."/>
            <person name="Graham J."/>
            <person name="Grandbois E."/>
            <person name="Grewal S."/>
            <person name="Gyaltsen K."/>
            <person name="Hafez N."/>
            <person name="Hagos B."/>
            <person name="Hall J."/>
            <person name="Henson C."/>
            <person name="Hollinger A."/>
            <person name="Honan T."/>
            <person name="Huard M.D."/>
            <person name="Hughes L."/>
            <person name="Hurhula B."/>
            <person name="Husby M.E."/>
            <person name="Kamat A."/>
            <person name="Kanga B."/>
            <person name="Kashin S."/>
            <person name="Khazanovich D."/>
            <person name="Kisner P."/>
            <person name="Lance K."/>
            <person name="Lara M."/>
            <person name="Lee W."/>
            <person name="Lennon N."/>
            <person name="Letendre F."/>
            <person name="LeVine R."/>
            <person name="Lipovsky A."/>
            <person name="Liu X."/>
            <person name="Liu J."/>
            <person name="Liu S."/>
            <person name="Lokyitsang T."/>
            <person name="Lokyitsang Y."/>
            <person name="Lubonja R."/>
            <person name="Lui A."/>
            <person name="MacDonald P."/>
            <person name="Magnisalis V."/>
            <person name="Maru K."/>
            <person name="Matthews C."/>
            <person name="McCusker W."/>
            <person name="McDonough S."/>
            <person name="Mehta T."/>
            <person name="Meldrim J."/>
            <person name="Meneus L."/>
            <person name="Mihai O."/>
            <person name="Mihalev A."/>
            <person name="Mihova T."/>
            <person name="Mittelman R."/>
            <person name="Mlenga V."/>
            <person name="Montmayeur A."/>
            <person name="Mulrain L."/>
            <person name="Navidi A."/>
            <person name="Naylor J."/>
            <person name="Negash T."/>
            <person name="Nguyen T."/>
            <person name="Nguyen N."/>
            <person name="Nicol R."/>
            <person name="Norbu C."/>
            <person name="Norbu N."/>
            <person name="Novod N."/>
            <person name="O'Neill B."/>
            <person name="Osman S."/>
            <person name="Markiewicz E."/>
            <person name="Oyono O.L."/>
            <person name="Patti C."/>
            <person name="Phunkhang P."/>
            <person name="Pierre F."/>
            <person name="Priest M."/>
            <person name="Raghuraman S."/>
            <person name="Rege F."/>
            <person name="Reyes R."/>
            <person name="Rise C."/>
            <person name="Rogov P."/>
            <person name="Ross K."/>
            <person name="Ryan E."/>
            <person name="Settipalli S."/>
            <person name="Shea T."/>
            <person name="Sherpa N."/>
            <person name="Shi L."/>
            <person name="Shih D."/>
            <person name="Sparrow T."/>
            <person name="Spaulding J."/>
            <person name="Stalker J."/>
            <person name="Stange-Thomann N."/>
            <person name="Stavropoulos S."/>
            <person name="Stone C."/>
            <person name="Strader C."/>
            <person name="Tesfaye S."/>
            <person name="Thomson T."/>
            <person name="Thoulutsang Y."/>
            <person name="Thoulutsang D."/>
            <person name="Topham K."/>
            <person name="Topping I."/>
            <person name="Tsamla T."/>
            <person name="Vassiliev H."/>
            <person name="Vo A."/>
            <person name="Wangchuk T."/>
            <person name="Wangdi T."/>
            <person name="Weiand M."/>
            <person name="Wilkinson J."/>
            <person name="Wilson A."/>
            <person name="Yadav S."/>
            <person name="Young G."/>
            <person name="Yu Q."/>
            <person name="Zembek L."/>
            <person name="Zhong D."/>
            <person name="Zimmer A."/>
            <person name="Zwirko Z."/>
            <person name="Jaffe D.B."/>
            <person name="Alvarez P."/>
            <person name="Brockman W."/>
            <person name="Butler J."/>
            <person name="Chin C."/>
            <person name="Gnerre S."/>
            <person name="Grabherr M."/>
            <person name="Kleber M."/>
            <person name="Mauceli E."/>
            <person name="MacCallum I."/>
        </authorList>
    </citation>
    <scope>NUCLEOTIDE SEQUENCE [LARGE SCALE GENOMIC DNA]</scope>
    <source>
        <strain evidence="3">Tucson 15287-2541.00</strain>
    </source>
</reference>
<dbReference type="InParanoid" id="B4JHM6"/>
<dbReference type="OrthoDB" id="8043261at2759"/>
<accession>B4JHM6</accession>
<dbReference type="GO" id="GO:0005739">
    <property type="term" value="C:mitochondrion"/>
    <property type="evidence" value="ECO:0007669"/>
    <property type="project" value="TreeGrafter"/>
</dbReference>
<evidence type="ECO:0000256" key="1">
    <source>
        <dbReference type="SAM" id="MobiDB-lite"/>
    </source>
</evidence>
<dbReference type="OMA" id="SHPDWHP"/>
<dbReference type="PANTHER" id="PTHR15889">
    <property type="entry name" value="MITOCHONDRIAL RIBOSOMAL PROTEIN L37"/>
    <property type="match status" value="1"/>
</dbReference>
<dbReference type="STRING" id="7222.B4JHM6"/>
<proteinExistence type="predicted"/>
<keyword evidence="3" id="KW-1185">Reference proteome</keyword>
<dbReference type="PANTHER" id="PTHR15889:SF2">
    <property type="entry name" value="LARGE RIBOSOMAL SUBUNIT PROTEIN ML37"/>
    <property type="match status" value="1"/>
</dbReference>
<dbReference type="InterPro" id="IPR052482">
    <property type="entry name" value="mtLSU_mL37"/>
</dbReference>
<organism evidence="3">
    <name type="scientific">Drosophila grimshawi</name>
    <name type="common">Hawaiian fruit fly</name>
    <name type="synonym">Idiomyia grimshawi</name>
    <dbReference type="NCBI Taxonomy" id="7222"/>
    <lineage>
        <taxon>Eukaryota</taxon>
        <taxon>Metazoa</taxon>
        <taxon>Ecdysozoa</taxon>
        <taxon>Arthropoda</taxon>
        <taxon>Hexapoda</taxon>
        <taxon>Insecta</taxon>
        <taxon>Pterygota</taxon>
        <taxon>Neoptera</taxon>
        <taxon>Endopterygota</taxon>
        <taxon>Diptera</taxon>
        <taxon>Brachycera</taxon>
        <taxon>Muscomorpha</taxon>
        <taxon>Ephydroidea</taxon>
        <taxon>Drosophilidae</taxon>
        <taxon>Drosophila</taxon>
        <taxon>Hawaiian Drosophila</taxon>
    </lineage>
</organism>
<protein>
    <submittedName>
        <fullName evidence="2">GH19566</fullName>
    </submittedName>
</protein>